<evidence type="ECO:0000313" key="3">
    <source>
        <dbReference type="EMBL" id="KZV96940.1"/>
    </source>
</evidence>
<name>A0A165KV52_EXIGL</name>
<evidence type="ECO:0000259" key="2">
    <source>
        <dbReference type="Pfam" id="PF00248"/>
    </source>
</evidence>
<dbReference type="InParanoid" id="A0A165KV52"/>
<organism evidence="3 4">
    <name type="scientific">Exidia glandulosa HHB12029</name>
    <dbReference type="NCBI Taxonomy" id="1314781"/>
    <lineage>
        <taxon>Eukaryota</taxon>
        <taxon>Fungi</taxon>
        <taxon>Dikarya</taxon>
        <taxon>Basidiomycota</taxon>
        <taxon>Agaricomycotina</taxon>
        <taxon>Agaricomycetes</taxon>
        <taxon>Auriculariales</taxon>
        <taxon>Exidiaceae</taxon>
        <taxon>Exidia</taxon>
    </lineage>
</organism>
<dbReference type="SUPFAM" id="SSF51430">
    <property type="entry name" value="NAD(P)-linked oxidoreductase"/>
    <property type="match status" value="1"/>
</dbReference>
<dbReference type="FunCoup" id="A0A165KV52">
    <property type="interactions" value="41"/>
</dbReference>
<dbReference type="FunFam" id="3.20.20.100:FF:000004">
    <property type="entry name" value="Oxidoreductase, aldo/keto reductase"/>
    <property type="match status" value="1"/>
</dbReference>
<proteinExistence type="predicted"/>
<dbReference type="Proteomes" id="UP000077266">
    <property type="component" value="Unassembled WGS sequence"/>
</dbReference>
<dbReference type="STRING" id="1314781.A0A165KV52"/>
<dbReference type="GO" id="GO:0016491">
    <property type="term" value="F:oxidoreductase activity"/>
    <property type="evidence" value="ECO:0007669"/>
    <property type="project" value="UniProtKB-KW"/>
</dbReference>
<protein>
    <submittedName>
        <fullName evidence="3">Aldo/keto reductase</fullName>
    </submittedName>
</protein>
<dbReference type="InterPro" id="IPR050523">
    <property type="entry name" value="AKR_Detox_Biosynth"/>
</dbReference>
<reference evidence="3 4" key="1">
    <citation type="journal article" date="2016" name="Mol. Biol. Evol.">
        <title>Comparative Genomics of Early-Diverging Mushroom-Forming Fungi Provides Insights into the Origins of Lignocellulose Decay Capabilities.</title>
        <authorList>
            <person name="Nagy L.G."/>
            <person name="Riley R."/>
            <person name="Tritt A."/>
            <person name="Adam C."/>
            <person name="Daum C."/>
            <person name="Floudas D."/>
            <person name="Sun H."/>
            <person name="Yadav J.S."/>
            <person name="Pangilinan J."/>
            <person name="Larsson K.H."/>
            <person name="Matsuura K."/>
            <person name="Barry K."/>
            <person name="Labutti K."/>
            <person name="Kuo R."/>
            <person name="Ohm R.A."/>
            <person name="Bhattacharya S.S."/>
            <person name="Shirouzu T."/>
            <person name="Yoshinaga Y."/>
            <person name="Martin F.M."/>
            <person name="Grigoriev I.V."/>
            <person name="Hibbett D.S."/>
        </authorList>
    </citation>
    <scope>NUCLEOTIDE SEQUENCE [LARGE SCALE GENOMIC DNA]</scope>
    <source>
        <strain evidence="3 4">HHB12029</strain>
    </source>
</reference>
<dbReference type="GO" id="GO:0005829">
    <property type="term" value="C:cytosol"/>
    <property type="evidence" value="ECO:0007669"/>
    <property type="project" value="UniProtKB-ARBA"/>
</dbReference>
<keyword evidence="1" id="KW-0560">Oxidoreductase</keyword>
<sequence>MEYERLGSSGLKVSKIILGCMTFGSSKWSPWVLDEEQSLPLLKAAYDAGINTWDTADVYSDGVSEVLIRKAIEKYKIPRKRLVIMTKCFNHVNDEDEHDDSFGPNWVNQKGLSRKYIFDAVDASLARLGTPYIDVLQIHRLDRETPPEEIMEALHEIVQSGKVRYIGASSMKAHEFVELQFIATRRGWTKFVSMQNFYNLLYREEEREMIPFCKKTGVGLIPWSPLACGVLTRPYHADTPRSLSDQLYKNAFGAARASKTRSASLDEEITNRVEKVARAKGVPMAAVATAWVLSKGASPIVGLNSEKRIREAVEALRVILTEEEVRYLEEVYEPKRA</sequence>
<dbReference type="PANTHER" id="PTHR43364:SF15">
    <property type="entry name" value="ARYL-ALCOHOL DEHYDROGENASE AAD16-RELATED"/>
    <property type="match status" value="1"/>
</dbReference>
<dbReference type="Pfam" id="PF00248">
    <property type="entry name" value="Aldo_ket_red"/>
    <property type="match status" value="1"/>
</dbReference>
<dbReference type="CDD" id="cd19079">
    <property type="entry name" value="AKR_EcYajO-like"/>
    <property type="match status" value="1"/>
</dbReference>
<dbReference type="Gene3D" id="3.20.20.100">
    <property type="entry name" value="NADP-dependent oxidoreductase domain"/>
    <property type="match status" value="1"/>
</dbReference>
<dbReference type="OrthoDB" id="48988at2759"/>
<dbReference type="AlphaFoldDB" id="A0A165KV52"/>
<evidence type="ECO:0000256" key="1">
    <source>
        <dbReference type="ARBA" id="ARBA00023002"/>
    </source>
</evidence>
<keyword evidence="4" id="KW-1185">Reference proteome</keyword>
<dbReference type="EMBL" id="KV425936">
    <property type="protein sequence ID" value="KZV96940.1"/>
    <property type="molecule type" value="Genomic_DNA"/>
</dbReference>
<dbReference type="InterPro" id="IPR023210">
    <property type="entry name" value="NADP_OxRdtase_dom"/>
</dbReference>
<dbReference type="InterPro" id="IPR036812">
    <property type="entry name" value="NAD(P)_OxRdtase_dom_sf"/>
</dbReference>
<evidence type="ECO:0000313" key="4">
    <source>
        <dbReference type="Proteomes" id="UP000077266"/>
    </source>
</evidence>
<gene>
    <name evidence="3" type="ORF">EXIGLDRAFT_670567</name>
</gene>
<feature type="domain" description="NADP-dependent oxidoreductase" evidence="2">
    <location>
        <begin position="15"/>
        <end position="333"/>
    </location>
</feature>
<dbReference type="PANTHER" id="PTHR43364">
    <property type="entry name" value="NADH-SPECIFIC METHYLGLYOXAL REDUCTASE-RELATED"/>
    <property type="match status" value="1"/>
</dbReference>
<accession>A0A165KV52</accession>